<dbReference type="InterPro" id="IPR029479">
    <property type="entry name" value="Nitroreductase"/>
</dbReference>
<dbReference type="GO" id="GO:0016491">
    <property type="term" value="F:oxidoreductase activity"/>
    <property type="evidence" value="ECO:0007669"/>
    <property type="project" value="UniProtKB-KW"/>
</dbReference>
<dbReference type="SUPFAM" id="SSF55469">
    <property type="entry name" value="FMN-dependent nitroreductase-like"/>
    <property type="match status" value="1"/>
</dbReference>
<evidence type="ECO:0000313" key="4">
    <source>
        <dbReference type="EMBL" id="MPM46688.1"/>
    </source>
</evidence>
<feature type="domain" description="Nitroreductase" evidence="3">
    <location>
        <begin position="9"/>
        <end position="156"/>
    </location>
</feature>
<dbReference type="PANTHER" id="PTHR43673">
    <property type="entry name" value="NAD(P)H NITROREDUCTASE YDGI-RELATED"/>
    <property type="match status" value="1"/>
</dbReference>
<reference evidence="4" key="1">
    <citation type="submission" date="2019-08" db="EMBL/GenBank/DDBJ databases">
        <authorList>
            <person name="Kucharzyk K."/>
            <person name="Murdoch R.W."/>
            <person name="Higgins S."/>
            <person name="Loffler F."/>
        </authorList>
    </citation>
    <scope>NUCLEOTIDE SEQUENCE</scope>
</reference>
<dbReference type="Pfam" id="PF00881">
    <property type="entry name" value="Nitroreductase"/>
    <property type="match status" value="1"/>
</dbReference>
<dbReference type="InterPro" id="IPR000415">
    <property type="entry name" value="Nitroreductase-like"/>
</dbReference>
<sequence>MEFSKLMLTRESCRHFSTEAVDEAALARCIEAARLAPSGCNSQPWYFVAVTNPELRDKLGALCRIYGGNEYAQQAGALVAVFEVGHPTLMPNVDRDFGCKIFAQGDVGMATAYLTLAAADLGLASCIMGTFVDEEVKALLGVPEDYTCRVVVAVGHPAEKTAPRPKNRKPTEEIARFIK</sequence>
<dbReference type="PANTHER" id="PTHR43673:SF10">
    <property type="entry name" value="NADH DEHYDROGENASE_NAD(P)H NITROREDUCTASE XCC3605-RELATED"/>
    <property type="match status" value="1"/>
</dbReference>
<name>A0A645A1U1_9ZZZZ</name>
<proteinExistence type="inferred from homology"/>
<dbReference type="AlphaFoldDB" id="A0A645A1U1"/>
<evidence type="ECO:0000256" key="2">
    <source>
        <dbReference type="ARBA" id="ARBA00023002"/>
    </source>
</evidence>
<comment type="similarity">
    <text evidence="1">Belongs to the nitroreductase family.</text>
</comment>
<gene>
    <name evidence="4" type="primary">albA_7</name>
    <name evidence="4" type="ORF">SDC9_93394</name>
</gene>
<evidence type="ECO:0000256" key="1">
    <source>
        <dbReference type="ARBA" id="ARBA00007118"/>
    </source>
</evidence>
<comment type="caution">
    <text evidence="4">The sequence shown here is derived from an EMBL/GenBank/DDBJ whole genome shotgun (WGS) entry which is preliminary data.</text>
</comment>
<accession>A0A645A1U1</accession>
<dbReference type="Gene3D" id="3.40.109.10">
    <property type="entry name" value="NADH Oxidase"/>
    <property type="match status" value="1"/>
</dbReference>
<dbReference type="EC" id="1.3.3.13" evidence="4"/>
<keyword evidence="2 4" id="KW-0560">Oxidoreductase</keyword>
<protein>
    <submittedName>
        <fullName evidence="4">Albonoursin synthase</fullName>
        <ecNumber evidence="4">1.3.3.13</ecNumber>
    </submittedName>
</protein>
<evidence type="ECO:0000259" key="3">
    <source>
        <dbReference type="Pfam" id="PF00881"/>
    </source>
</evidence>
<dbReference type="EMBL" id="VSSQ01011376">
    <property type="protein sequence ID" value="MPM46688.1"/>
    <property type="molecule type" value="Genomic_DNA"/>
</dbReference>
<organism evidence="4">
    <name type="scientific">bioreactor metagenome</name>
    <dbReference type="NCBI Taxonomy" id="1076179"/>
    <lineage>
        <taxon>unclassified sequences</taxon>
        <taxon>metagenomes</taxon>
        <taxon>ecological metagenomes</taxon>
    </lineage>
</organism>